<dbReference type="Proteomes" id="UP001212841">
    <property type="component" value="Unassembled WGS sequence"/>
</dbReference>
<evidence type="ECO:0000313" key="2">
    <source>
        <dbReference type="EMBL" id="KAJ3057109.1"/>
    </source>
</evidence>
<dbReference type="Pfam" id="PF14817">
    <property type="entry name" value="HAUS5"/>
    <property type="match status" value="1"/>
</dbReference>
<dbReference type="PANTHER" id="PTHR28588">
    <property type="entry name" value="HAUS AUGMIN-LIKE COMPLEX SUBUNIT 5"/>
    <property type="match status" value="1"/>
</dbReference>
<feature type="coiled-coil region" evidence="1">
    <location>
        <begin position="92"/>
        <end position="119"/>
    </location>
</feature>
<proteinExistence type="predicted"/>
<dbReference type="InterPro" id="IPR029131">
    <property type="entry name" value="HAUS5"/>
</dbReference>
<keyword evidence="3" id="KW-1185">Reference proteome</keyword>
<dbReference type="AlphaFoldDB" id="A0AAD5SJW0"/>
<dbReference type="GO" id="GO:0051225">
    <property type="term" value="P:spindle assembly"/>
    <property type="evidence" value="ECO:0007669"/>
    <property type="project" value="InterPro"/>
</dbReference>
<dbReference type="GO" id="GO:0070652">
    <property type="term" value="C:HAUS complex"/>
    <property type="evidence" value="ECO:0007669"/>
    <property type="project" value="InterPro"/>
</dbReference>
<reference evidence="2" key="1">
    <citation type="submission" date="2020-05" db="EMBL/GenBank/DDBJ databases">
        <title>Phylogenomic resolution of chytrid fungi.</title>
        <authorList>
            <person name="Stajich J.E."/>
            <person name="Amses K."/>
            <person name="Simmons R."/>
            <person name="Seto K."/>
            <person name="Myers J."/>
            <person name="Bonds A."/>
            <person name="Quandt C.A."/>
            <person name="Barry K."/>
            <person name="Liu P."/>
            <person name="Grigoriev I."/>
            <person name="Longcore J.E."/>
            <person name="James T.Y."/>
        </authorList>
    </citation>
    <scope>NUCLEOTIDE SEQUENCE</scope>
    <source>
        <strain evidence="2">JEL0318</strain>
    </source>
</reference>
<dbReference type="EMBL" id="JADGJD010000011">
    <property type="protein sequence ID" value="KAJ3057109.1"/>
    <property type="molecule type" value="Genomic_DNA"/>
</dbReference>
<evidence type="ECO:0000313" key="3">
    <source>
        <dbReference type="Proteomes" id="UP001212841"/>
    </source>
</evidence>
<gene>
    <name evidence="2" type="ORF">HK097_000573</name>
</gene>
<keyword evidence="1" id="KW-0175">Coiled coil</keyword>
<protein>
    <submittedName>
        <fullName evidence="2">Uncharacterized protein</fullName>
    </submittedName>
</protein>
<comment type="caution">
    <text evidence="2">The sequence shown here is derived from an EMBL/GenBank/DDBJ whole genome shotgun (WGS) entry which is preliminary data.</text>
</comment>
<sequence length="592" mass="65623">MTSLKRNNQPPIISAEQLCIWSRELGYGSSLASTTGAGVKELALQEAERLCKHQLMPLWEFLTQRVKPKKKAGAIQRELNGQPGDPAKAKERRQLIERRNALKARLKLAQDRAEMVANNCEAVSHAIQNLDCRLRDMTTSVSKRGERAALCSAAQKEVAQYLKLLKEYLTMLETQSHRPHTKSTSDVEAQLKATISKISAAVKQSMLGDSPQDASDLRESILAGAEGSSASHILQMLSKEVRQTTEAIQVDTPRDSQGSSSAVARSHLQEACAKHVNLYTETEQMENDIVRLQKEYNGILEGALAAADVHDGESAKWIRTQLTIEADRQGAEAAHAVACKYLNKLTGSSDELSKRWEDIRAKQDAAAEYRNVIEKQLTMAQALESAIAKYRGKLQSQTAAISNFAENRLMNDGRNLQSSIDMSIGYMAEEVQSFEAVSLRKLDVSSCVSNDKPVALDSLSIYRIDSHPLLASMLDLSDQFSDKSIEHLIPMIHKLKMNVSQTDAVIHKVSEVQKYMLDGAVRAGHVWESKESVPRNMVGFLQAECDVAKVALDEQKRHYIKQHQAQARNFAVQADQAESIYQEVVGISKSLS</sequence>
<name>A0AAD5SJW0_9FUNG</name>
<dbReference type="PANTHER" id="PTHR28588:SF1">
    <property type="entry name" value="HAUS AUGMIN-LIKE COMPLEX SUBUNIT 5"/>
    <property type="match status" value="1"/>
</dbReference>
<accession>A0AAD5SJW0</accession>
<evidence type="ECO:0000256" key="1">
    <source>
        <dbReference type="SAM" id="Coils"/>
    </source>
</evidence>
<organism evidence="2 3">
    <name type="scientific">Rhizophlyctis rosea</name>
    <dbReference type="NCBI Taxonomy" id="64517"/>
    <lineage>
        <taxon>Eukaryota</taxon>
        <taxon>Fungi</taxon>
        <taxon>Fungi incertae sedis</taxon>
        <taxon>Chytridiomycota</taxon>
        <taxon>Chytridiomycota incertae sedis</taxon>
        <taxon>Chytridiomycetes</taxon>
        <taxon>Rhizophlyctidales</taxon>
        <taxon>Rhizophlyctidaceae</taxon>
        <taxon>Rhizophlyctis</taxon>
    </lineage>
</organism>